<protein>
    <submittedName>
        <fullName evidence="2">Uncharacterized protein</fullName>
    </submittedName>
</protein>
<keyword evidence="1" id="KW-1133">Transmembrane helix</keyword>
<sequence>MMPILYFAGIAAILFFAVYVRIVDLKGLYEHAVNSSWITTNTIRDFALSPKLGSRERHCASWKATTWKGCLIRRCRSM</sequence>
<accession>A0A1G7FNW3</accession>
<keyword evidence="1" id="KW-0812">Transmembrane</keyword>
<evidence type="ECO:0000256" key="1">
    <source>
        <dbReference type="SAM" id="Phobius"/>
    </source>
</evidence>
<dbReference type="AlphaFoldDB" id="A0A1G7FNW3"/>
<keyword evidence="3" id="KW-1185">Reference proteome</keyword>
<dbReference type="Proteomes" id="UP000199628">
    <property type="component" value="Unassembled WGS sequence"/>
</dbReference>
<keyword evidence="1" id="KW-0472">Membrane</keyword>
<feature type="transmembrane region" description="Helical" evidence="1">
    <location>
        <begin position="6"/>
        <end position="23"/>
    </location>
</feature>
<evidence type="ECO:0000313" key="3">
    <source>
        <dbReference type="Proteomes" id="UP000199628"/>
    </source>
</evidence>
<reference evidence="3" key="1">
    <citation type="submission" date="2016-10" db="EMBL/GenBank/DDBJ databases">
        <authorList>
            <person name="Varghese N."/>
            <person name="Submissions S."/>
        </authorList>
    </citation>
    <scope>NUCLEOTIDE SEQUENCE [LARGE SCALE GENOMIC DNA]</scope>
    <source>
        <strain evidence="3">CGMCC 1.9108</strain>
    </source>
</reference>
<evidence type="ECO:0000313" key="2">
    <source>
        <dbReference type="EMBL" id="SDE77611.1"/>
    </source>
</evidence>
<name>A0A1G7FNW3_9RHOB</name>
<gene>
    <name evidence="2" type="ORF">SAMN04488239_1389</name>
</gene>
<organism evidence="2 3">
    <name type="scientific">Ruegeria marina</name>
    <dbReference type="NCBI Taxonomy" id="639004"/>
    <lineage>
        <taxon>Bacteria</taxon>
        <taxon>Pseudomonadati</taxon>
        <taxon>Pseudomonadota</taxon>
        <taxon>Alphaproteobacteria</taxon>
        <taxon>Rhodobacterales</taxon>
        <taxon>Roseobacteraceae</taxon>
        <taxon>Ruegeria</taxon>
    </lineage>
</organism>
<proteinExistence type="predicted"/>
<dbReference type="EMBL" id="FMZV01000038">
    <property type="protein sequence ID" value="SDE77611.1"/>
    <property type="molecule type" value="Genomic_DNA"/>
</dbReference>